<reference evidence="1 2" key="1">
    <citation type="journal article" date="2021" name="Plant Biotechnol. J.">
        <title>Multi-omics assisted identification of the key and species-specific regulatory components of drought-tolerant mechanisms in Gossypium stocksii.</title>
        <authorList>
            <person name="Yu D."/>
            <person name="Ke L."/>
            <person name="Zhang D."/>
            <person name="Wu Y."/>
            <person name="Sun Y."/>
            <person name="Mei J."/>
            <person name="Sun J."/>
            <person name="Sun Y."/>
        </authorList>
    </citation>
    <scope>NUCLEOTIDE SEQUENCE [LARGE SCALE GENOMIC DNA]</scope>
    <source>
        <strain evidence="2">cv. E1</strain>
        <tissue evidence="1">Leaf</tissue>
    </source>
</reference>
<sequence length="244" mass="27331">MQSAFVPEGLSHLLREAKARGDLHGIPVSRWSHSVSHLLFADDSFFFSRATSFDYTTMKSILSWYEVASRQVVNFQKSEIIFCSNTKLQDRNAATLVLGISTPLNHGRYLGLPLLLGFMPIEYSEEHMQQGTCLPVHPVVLGGEGLSIEAFNDPWLGEYSSFFVESLPFPGMENLRKLKEKGAKMRPMPMEFVTDPDDQGSAMEVDDVDTPEIFGEGVIASDNKLADADFFNNFEDDFDDSDIN</sequence>
<dbReference type="OrthoDB" id="996537at2759"/>
<dbReference type="Proteomes" id="UP000828251">
    <property type="component" value="Unassembled WGS sequence"/>
</dbReference>
<name>A0A9D3VTU6_9ROSI</name>
<protein>
    <recommendedName>
        <fullName evidence="3">Reverse transcriptase domain-containing protein</fullName>
    </recommendedName>
</protein>
<evidence type="ECO:0000313" key="1">
    <source>
        <dbReference type="EMBL" id="KAH1096461.1"/>
    </source>
</evidence>
<proteinExistence type="predicted"/>
<dbReference type="EMBL" id="JAIQCV010000005">
    <property type="protein sequence ID" value="KAH1096461.1"/>
    <property type="molecule type" value="Genomic_DNA"/>
</dbReference>
<keyword evidence="2" id="KW-1185">Reference proteome</keyword>
<evidence type="ECO:0008006" key="3">
    <source>
        <dbReference type="Google" id="ProtNLM"/>
    </source>
</evidence>
<accession>A0A9D3VTU6</accession>
<dbReference type="AlphaFoldDB" id="A0A9D3VTU6"/>
<evidence type="ECO:0000313" key="2">
    <source>
        <dbReference type="Proteomes" id="UP000828251"/>
    </source>
</evidence>
<organism evidence="1 2">
    <name type="scientific">Gossypium stocksii</name>
    <dbReference type="NCBI Taxonomy" id="47602"/>
    <lineage>
        <taxon>Eukaryota</taxon>
        <taxon>Viridiplantae</taxon>
        <taxon>Streptophyta</taxon>
        <taxon>Embryophyta</taxon>
        <taxon>Tracheophyta</taxon>
        <taxon>Spermatophyta</taxon>
        <taxon>Magnoliopsida</taxon>
        <taxon>eudicotyledons</taxon>
        <taxon>Gunneridae</taxon>
        <taxon>Pentapetalae</taxon>
        <taxon>rosids</taxon>
        <taxon>malvids</taxon>
        <taxon>Malvales</taxon>
        <taxon>Malvaceae</taxon>
        <taxon>Malvoideae</taxon>
        <taxon>Gossypium</taxon>
    </lineage>
</organism>
<comment type="caution">
    <text evidence="1">The sequence shown here is derived from an EMBL/GenBank/DDBJ whole genome shotgun (WGS) entry which is preliminary data.</text>
</comment>
<gene>
    <name evidence="1" type="ORF">J1N35_013382</name>
</gene>